<evidence type="ECO:0000313" key="3">
    <source>
        <dbReference type="Proteomes" id="UP000297385"/>
    </source>
</evidence>
<feature type="transmembrane region" description="Helical" evidence="1">
    <location>
        <begin position="41"/>
        <end position="60"/>
    </location>
</feature>
<dbReference type="EMBL" id="SNVI01000008">
    <property type="protein sequence ID" value="TFE36419.1"/>
    <property type="molecule type" value="Genomic_DNA"/>
</dbReference>
<dbReference type="AlphaFoldDB" id="A0A4Y8MG37"/>
<evidence type="ECO:0000256" key="1">
    <source>
        <dbReference type="SAM" id="Phobius"/>
    </source>
</evidence>
<evidence type="ECO:0008006" key="4">
    <source>
        <dbReference type="Google" id="ProtNLM"/>
    </source>
</evidence>
<dbReference type="Proteomes" id="UP000297385">
    <property type="component" value="Unassembled WGS sequence"/>
</dbReference>
<proteinExistence type="predicted"/>
<keyword evidence="1" id="KW-0472">Membrane</keyword>
<sequence length="102" mass="11072">MGEFIPEYLVREQAAVGAMVLFSILRIVAAAVAFEKGWRLAIIQSYCIVIAVLYCLPQLFDLFTYSYGMQAAAAAAELEGKAAGSAMALFFAPILSHKLGYE</sequence>
<reference evidence="2 3" key="1">
    <citation type="submission" date="2019-03" db="EMBL/GenBank/DDBJ databases">
        <title>Complete Genome Sequence of Paraburkholderia dipogonis ICMP 19430T, a Nitrogen-fixing Symbiont of the South African Invasive Legume Dipogon lignosus in New Zealand.</title>
        <authorList>
            <person name="De Meyer S.E."/>
        </authorList>
    </citation>
    <scope>NUCLEOTIDE SEQUENCE [LARGE SCALE GENOMIC DNA]</scope>
    <source>
        <strain evidence="2 3">ICMP 19430</strain>
    </source>
</reference>
<organism evidence="2 3">
    <name type="scientific">Paraburkholderia dipogonis</name>
    <dbReference type="NCBI Taxonomy" id="1211383"/>
    <lineage>
        <taxon>Bacteria</taxon>
        <taxon>Pseudomonadati</taxon>
        <taxon>Pseudomonadota</taxon>
        <taxon>Betaproteobacteria</taxon>
        <taxon>Burkholderiales</taxon>
        <taxon>Burkholderiaceae</taxon>
        <taxon>Paraburkholderia</taxon>
    </lineage>
</organism>
<keyword evidence="1" id="KW-1133">Transmembrane helix</keyword>
<name>A0A4Y8MG37_9BURK</name>
<accession>A0A4Y8MG37</accession>
<comment type="caution">
    <text evidence="2">The sequence shown here is derived from an EMBL/GenBank/DDBJ whole genome shotgun (WGS) entry which is preliminary data.</text>
</comment>
<dbReference type="RefSeq" id="WP_134466528.1">
    <property type="nucleotide sequence ID" value="NZ_SNVI01000008.1"/>
</dbReference>
<protein>
    <recommendedName>
        <fullName evidence="4">MFS transporter</fullName>
    </recommendedName>
</protein>
<evidence type="ECO:0000313" key="2">
    <source>
        <dbReference type="EMBL" id="TFE36419.1"/>
    </source>
</evidence>
<gene>
    <name evidence="2" type="ORF">E2553_42405</name>
</gene>
<keyword evidence="1" id="KW-0812">Transmembrane</keyword>
<feature type="transmembrane region" description="Helical" evidence="1">
    <location>
        <begin position="14"/>
        <end position="34"/>
    </location>
</feature>